<dbReference type="EC" id="3.5.2.3" evidence="4"/>
<evidence type="ECO:0000256" key="4">
    <source>
        <dbReference type="HAMAP-Rule" id="MF_00220"/>
    </source>
</evidence>
<comment type="cofactor">
    <cofactor evidence="4">
        <name>Zn(2+)</name>
        <dbReference type="ChEBI" id="CHEBI:29105"/>
    </cofactor>
    <text evidence="4">Binds 2 Zn(2+) ions per subunit.</text>
</comment>
<evidence type="ECO:0000313" key="7">
    <source>
        <dbReference type="EMBL" id="HII61667.1"/>
    </source>
</evidence>
<dbReference type="HAMAP" id="MF_00220_A">
    <property type="entry name" value="PyrC_classI_A"/>
    <property type="match status" value="1"/>
</dbReference>
<comment type="catalytic activity">
    <reaction evidence="4">
        <text>(S)-dihydroorotate + H2O = N-carbamoyl-L-aspartate + H(+)</text>
        <dbReference type="Rhea" id="RHEA:24296"/>
        <dbReference type="ChEBI" id="CHEBI:15377"/>
        <dbReference type="ChEBI" id="CHEBI:15378"/>
        <dbReference type="ChEBI" id="CHEBI:30864"/>
        <dbReference type="ChEBI" id="CHEBI:32814"/>
        <dbReference type="EC" id="3.5.2.3"/>
    </reaction>
</comment>
<dbReference type="PANTHER" id="PTHR43668">
    <property type="entry name" value="ALLANTOINASE"/>
    <property type="match status" value="1"/>
</dbReference>
<dbReference type="SUPFAM" id="SSF51338">
    <property type="entry name" value="Composite domain of metallo-dependent hydrolases"/>
    <property type="match status" value="2"/>
</dbReference>
<feature type="binding site" evidence="4">
    <location>
        <position position="59"/>
    </location>
    <ligand>
        <name>Zn(2+)</name>
        <dbReference type="ChEBI" id="CHEBI:29105"/>
        <label>1</label>
    </ligand>
</feature>
<dbReference type="CDD" id="cd01318">
    <property type="entry name" value="DHOase_IIb"/>
    <property type="match status" value="1"/>
</dbReference>
<dbReference type="GO" id="GO:0004151">
    <property type="term" value="F:dihydroorotase activity"/>
    <property type="evidence" value="ECO:0007669"/>
    <property type="project" value="UniProtKB-UniRule"/>
</dbReference>
<evidence type="ECO:0000256" key="1">
    <source>
        <dbReference type="ARBA" id="ARBA00022723"/>
    </source>
</evidence>
<evidence type="ECO:0000256" key="3">
    <source>
        <dbReference type="ARBA" id="ARBA00022975"/>
    </source>
</evidence>
<feature type="binding site" evidence="4">
    <location>
        <position position="91"/>
    </location>
    <ligand>
        <name>substrate</name>
    </ligand>
</feature>
<dbReference type="Proteomes" id="UP000617544">
    <property type="component" value="Unassembled WGS sequence"/>
</dbReference>
<dbReference type="PANTHER" id="PTHR43668:SF2">
    <property type="entry name" value="ALLANTOINASE"/>
    <property type="match status" value="1"/>
</dbReference>
<evidence type="ECO:0000256" key="2">
    <source>
        <dbReference type="ARBA" id="ARBA00022801"/>
    </source>
</evidence>
<dbReference type="AlphaFoldDB" id="A0A832SZY9"/>
<dbReference type="SUPFAM" id="SSF51556">
    <property type="entry name" value="Metallo-dependent hydrolases"/>
    <property type="match status" value="1"/>
</dbReference>
<dbReference type="GO" id="GO:0004038">
    <property type="term" value="F:allantoinase activity"/>
    <property type="evidence" value="ECO:0007669"/>
    <property type="project" value="TreeGrafter"/>
</dbReference>
<dbReference type="UniPathway" id="UPA00070">
    <property type="reaction ID" value="UER00117"/>
</dbReference>
<comment type="caution">
    <text evidence="7">The sequence shown here is derived from an EMBL/GenBank/DDBJ whole genome shotgun (WGS) entry which is preliminary data.</text>
</comment>
<keyword evidence="2 4" id="KW-0378">Hydrolase</keyword>
<proteinExistence type="inferred from homology"/>
<dbReference type="InterPro" id="IPR006680">
    <property type="entry name" value="Amidohydro-rel"/>
</dbReference>
<keyword evidence="3 4" id="KW-0665">Pyrimidine biosynthesis</keyword>
<dbReference type="NCBIfam" id="TIGR00857">
    <property type="entry name" value="pyrC_multi"/>
    <property type="match status" value="1"/>
</dbReference>
<sequence>MDLVVVGKFLFKEKIIDGSIGIEDDKIAKFSLRELKGDKKIKVEKGKIILPGLIDVHVHLRDFNESYKETIASGTKAAIHGGITTVFDMPNTKPPIMDEKTLKLRELIFKKKSYSDYALGFLIAGNEPAKADFYKIFMGASTGGIYSKNFEEDYKKAPDIVSVHAEEYELINRYPERPPIVEVVAIKKALQASKKMKKPLHICHVSTKDGLKEILKANIPWVSFEVTPHHLFLTRRDYERSKLLKVYPPLRDEEDRRYLWENLKSIPIIASDHAPHTLEDKEAGAAGLPGLETEVALLLDAVNKGMITIWDIVAKMSINPARIFKIKNKGWEEGKDADLIVVDMKKEWTIKAENFYTKANWTPYEGWKVKGKVIMTILRGEVVMEDDEIIGKPRGERIVKEGNAQGNLGSSQEH</sequence>
<feature type="binding site" evidence="4">
    <location>
        <begin position="286"/>
        <end position="287"/>
    </location>
    <ligand>
        <name>substrate</name>
    </ligand>
</feature>
<comment type="similarity">
    <text evidence="4">Belongs to the metallo-dependent hydrolases superfamily. DHOase family. Class I DHOase subfamily.</text>
</comment>
<dbReference type="InterPro" id="IPR011059">
    <property type="entry name" value="Metal-dep_hydrolase_composite"/>
</dbReference>
<dbReference type="Pfam" id="PF01979">
    <property type="entry name" value="Amidohydro_1"/>
    <property type="match status" value="2"/>
</dbReference>
<feature type="binding site" evidence="4">
    <location>
        <position position="135"/>
    </location>
    <ligand>
        <name>Zn(2+)</name>
        <dbReference type="ChEBI" id="CHEBI:29105"/>
        <label>2</label>
    </ligand>
</feature>
<protein>
    <recommendedName>
        <fullName evidence="4">Dihydroorotase</fullName>
        <shortName evidence="4">DHOase</shortName>
        <ecNumber evidence="4">3.5.2.3</ecNumber>
    </recommendedName>
</protein>
<keyword evidence="1 4" id="KW-0479">Metal-binding</keyword>
<dbReference type="GO" id="GO:0006145">
    <property type="term" value="P:purine nucleobase catabolic process"/>
    <property type="evidence" value="ECO:0007669"/>
    <property type="project" value="TreeGrafter"/>
</dbReference>
<dbReference type="NCBIfam" id="NF003271">
    <property type="entry name" value="PRK04250.1"/>
    <property type="match status" value="1"/>
</dbReference>
<reference evidence="7" key="1">
    <citation type="journal article" date="2020" name="bioRxiv">
        <title>A rank-normalized archaeal taxonomy based on genome phylogeny resolves widespread incomplete and uneven classifications.</title>
        <authorList>
            <person name="Rinke C."/>
            <person name="Chuvochina M."/>
            <person name="Mussig A.J."/>
            <person name="Chaumeil P.-A."/>
            <person name="Waite D.W."/>
            <person name="Whitman W.B."/>
            <person name="Parks D.H."/>
            <person name="Hugenholtz P."/>
        </authorList>
    </citation>
    <scope>NUCLEOTIDE SEQUENCE</scope>
    <source>
        <strain evidence="7">UBA8834</strain>
    </source>
</reference>
<feature type="binding site" evidence="4">
    <location>
        <position position="272"/>
    </location>
    <ligand>
        <name>Zn(2+)</name>
        <dbReference type="ChEBI" id="CHEBI:29105"/>
        <label>1</label>
    </ligand>
</feature>
<feature type="binding site" evidence="4">
    <location>
        <position position="57"/>
    </location>
    <ligand>
        <name>Zn(2+)</name>
        <dbReference type="ChEBI" id="CHEBI:29105"/>
        <label>1</label>
    </ligand>
</feature>
<feature type="compositionally biased region" description="Polar residues" evidence="5">
    <location>
        <begin position="404"/>
        <end position="414"/>
    </location>
</feature>
<dbReference type="PROSITE" id="PS00483">
    <property type="entry name" value="DIHYDROOROTASE_2"/>
    <property type="match status" value="1"/>
</dbReference>
<accession>A0A832SZY9</accession>
<dbReference type="InterPro" id="IPR002195">
    <property type="entry name" value="Dihydroorotase_CS"/>
</dbReference>
<dbReference type="GO" id="GO:0044205">
    <property type="term" value="P:'de novo' UMP biosynthetic process"/>
    <property type="evidence" value="ECO:0007669"/>
    <property type="project" value="UniProtKB-UniRule"/>
</dbReference>
<feature type="region of interest" description="Disordered" evidence="5">
    <location>
        <begin position="394"/>
        <end position="414"/>
    </location>
</feature>
<evidence type="ECO:0000313" key="8">
    <source>
        <dbReference type="Proteomes" id="UP000617544"/>
    </source>
</evidence>
<keyword evidence="4" id="KW-0862">Zinc</keyword>
<organism evidence="7 8">
    <name type="scientific">Pyrococcus horikoshii</name>
    <dbReference type="NCBI Taxonomy" id="53953"/>
    <lineage>
        <taxon>Archaea</taxon>
        <taxon>Methanobacteriati</taxon>
        <taxon>Methanobacteriota</taxon>
        <taxon>Thermococci</taxon>
        <taxon>Thermococcales</taxon>
        <taxon>Thermococcaceae</taxon>
        <taxon>Pyrococcus</taxon>
    </lineage>
</organism>
<dbReference type="Gene3D" id="3.20.20.140">
    <property type="entry name" value="Metal-dependent hydrolases"/>
    <property type="match status" value="1"/>
</dbReference>
<name>A0A832SZY9_PYRHR</name>
<feature type="active site" evidence="4">
    <location>
        <position position="272"/>
    </location>
</feature>
<feature type="domain" description="Amidohydrolase-related" evidence="6">
    <location>
        <begin position="48"/>
        <end position="218"/>
    </location>
</feature>
<feature type="binding site" evidence="4">
    <location>
        <position position="204"/>
    </location>
    <ligand>
        <name>Zn(2+)</name>
        <dbReference type="ChEBI" id="CHEBI:29105"/>
        <label>2</label>
    </ligand>
</feature>
<dbReference type="GO" id="GO:0008270">
    <property type="term" value="F:zinc ion binding"/>
    <property type="evidence" value="ECO:0007669"/>
    <property type="project" value="UniProtKB-UniRule"/>
</dbReference>
<feature type="binding site" evidence="4">
    <location>
        <position position="164"/>
    </location>
    <ligand>
        <name>Zn(2+)</name>
        <dbReference type="ChEBI" id="CHEBI:29105"/>
        <label>2</label>
    </ligand>
</feature>
<dbReference type="InterPro" id="IPR032466">
    <property type="entry name" value="Metal_Hydrolase"/>
</dbReference>
<dbReference type="PROSITE" id="PS00482">
    <property type="entry name" value="DIHYDROOROTASE_1"/>
    <property type="match status" value="1"/>
</dbReference>
<dbReference type="InterPro" id="IPR004722">
    <property type="entry name" value="DHOase"/>
</dbReference>
<dbReference type="GO" id="GO:0005737">
    <property type="term" value="C:cytoplasm"/>
    <property type="evidence" value="ECO:0007669"/>
    <property type="project" value="TreeGrafter"/>
</dbReference>
<feature type="binding site" evidence="4">
    <location>
        <position position="135"/>
    </location>
    <ligand>
        <name>Zn(2+)</name>
        <dbReference type="ChEBI" id="CHEBI:29105"/>
        <label>1</label>
    </ligand>
</feature>
<evidence type="ECO:0000259" key="6">
    <source>
        <dbReference type="Pfam" id="PF01979"/>
    </source>
</evidence>
<feature type="modified residue" description="N6-carboxylysine" evidence="4">
    <location>
        <position position="135"/>
    </location>
</feature>
<gene>
    <name evidence="4" type="primary">pyrC</name>
    <name evidence="7" type="ORF">HA331_08010</name>
</gene>
<dbReference type="EMBL" id="DUJN01000007">
    <property type="protein sequence ID" value="HII61667.1"/>
    <property type="molecule type" value="Genomic_DNA"/>
</dbReference>
<comment type="function">
    <text evidence="4">Catalyzes the reversible cyclization of carbamoyl aspartate to dihydroorotate.</text>
</comment>
<feature type="binding site" evidence="4">
    <location>
        <position position="276"/>
    </location>
    <ligand>
        <name>substrate</name>
    </ligand>
</feature>
<dbReference type="InterPro" id="IPR050138">
    <property type="entry name" value="DHOase/Allantoinase_Hydrolase"/>
</dbReference>
<feature type="binding site" evidence="4">
    <location>
        <begin position="59"/>
        <end position="61"/>
    </location>
    <ligand>
        <name>substrate</name>
    </ligand>
</feature>
<comment type="pathway">
    <text evidence="4">Pyrimidine metabolism; UMP biosynthesis via de novo pathway; (S)-dihydroorotate from bicarbonate: step 3/3.</text>
</comment>
<evidence type="ECO:0000256" key="5">
    <source>
        <dbReference type="SAM" id="MobiDB-lite"/>
    </source>
</evidence>
<feature type="domain" description="Amidohydrolase-related" evidence="6">
    <location>
        <begin position="268"/>
        <end position="383"/>
    </location>
</feature>